<keyword evidence="4" id="KW-1185">Reference proteome</keyword>
<dbReference type="InterPro" id="IPR001460">
    <property type="entry name" value="PCN-bd_Tpept"/>
</dbReference>
<feature type="domain" description="Penicillin-binding protein transpeptidase" evidence="2">
    <location>
        <begin position="86"/>
        <end position="259"/>
    </location>
</feature>
<dbReference type="SUPFAM" id="SSF56601">
    <property type="entry name" value="beta-lactamase/transpeptidase-like"/>
    <property type="match status" value="1"/>
</dbReference>
<dbReference type="GO" id="GO:0008658">
    <property type="term" value="F:penicillin binding"/>
    <property type="evidence" value="ECO:0007669"/>
    <property type="project" value="InterPro"/>
</dbReference>
<proteinExistence type="predicted"/>
<protein>
    <submittedName>
        <fullName evidence="3">Beta-lactamase class D</fullName>
    </submittedName>
</protein>
<dbReference type="Proteomes" id="UP000271227">
    <property type="component" value="Unassembled WGS sequence"/>
</dbReference>
<organism evidence="3 4">
    <name type="scientific">Eilatimonas milleporae</name>
    <dbReference type="NCBI Taxonomy" id="911205"/>
    <lineage>
        <taxon>Bacteria</taxon>
        <taxon>Pseudomonadati</taxon>
        <taxon>Pseudomonadota</taxon>
        <taxon>Alphaproteobacteria</taxon>
        <taxon>Kordiimonadales</taxon>
        <taxon>Kordiimonadaceae</taxon>
        <taxon>Eilatimonas</taxon>
    </lineage>
</organism>
<feature type="signal peptide" evidence="1">
    <location>
        <begin position="1"/>
        <end position="37"/>
    </location>
</feature>
<evidence type="ECO:0000313" key="4">
    <source>
        <dbReference type="Proteomes" id="UP000271227"/>
    </source>
</evidence>
<dbReference type="InterPro" id="IPR012338">
    <property type="entry name" value="Beta-lactam/transpept-like"/>
</dbReference>
<keyword evidence="1" id="KW-0732">Signal</keyword>
<sequence length="307" mass="33602">MTALFSTFPRIGAGGAAMRRLAWTACLMAAMTGTASAAAEGTRTKGPAPTDISAVVRAEGVDPARAALLIIRRRDRAEWRSGGDRIGRRFPPASTSKIPHTLIALETGLAGDGETRFEWDGVERALPVWNQDQTLATAFARSAVWVYQRITSRLGRGVMSDWITRFGYGNADVGGENDLTTYWLRGPLAISAREQTVFLEKLIDRTLPLSDRTYDIGRRVIRTESGEGWSLYSKTGWRQDGVNTDIGWYVGWLETANPDTGTNKGMMTGDTYVFAFNMDMPDPAQDVPKRIRAVKAALSRIGALPAP</sequence>
<dbReference type="InParanoid" id="A0A3M0CRH3"/>
<evidence type="ECO:0000313" key="3">
    <source>
        <dbReference type="EMBL" id="RMB12151.1"/>
    </source>
</evidence>
<dbReference type="RefSeq" id="WP_121937352.1">
    <property type="nucleotide sequence ID" value="NZ_REFR01000009.1"/>
</dbReference>
<accession>A0A3M0CRH3</accession>
<reference evidence="3 4" key="1">
    <citation type="submission" date="2018-10" db="EMBL/GenBank/DDBJ databases">
        <title>Genomic Encyclopedia of Archaeal and Bacterial Type Strains, Phase II (KMG-II): from individual species to whole genera.</title>
        <authorList>
            <person name="Goeker M."/>
        </authorList>
    </citation>
    <scope>NUCLEOTIDE SEQUENCE [LARGE SCALE GENOMIC DNA]</scope>
    <source>
        <strain evidence="3 4">DSM 25217</strain>
    </source>
</reference>
<gene>
    <name evidence="3" type="ORF">BXY39_0643</name>
</gene>
<evidence type="ECO:0000256" key="1">
    <source>
        <dbReference type="SAM" id="SignalP"/>
    </source>
</evidence>
<evidence type="ECO:0000259" key="2">
    <source>
        <dbReference type="Pfam" id="PF00905"/>
    </source>
</evidence>
<dbReference type="Pfam" id="PF00905">
    <property type="entry name" value="Transpeptidase"/>
    <property type="match status" value="1"/>
</dbReference>
<name>A0A3M0CRH3_9PROT</name>
<feature type="chain" id="PRO_5017997431" evidence="1">
    <location>
        <begin position="38"/>
        <end position="307"/>
    </location>
</feature>
<dbReference type="OrthoDB" id="9762883at2"/>
<dbReference type="AlphaFoldDB" id="A0A3M0CRH3"/>
<dbReference type="EMBL" id="REFR01000009">
    <property type="protein sequence ID" value="RMB12151.1"/>
    <property type="molecule type" value="Genomic_DNA"/>
</dbReference>
<comment type="caution">
    <text evidence="3">The sequence shown here is derived from an EMBL/GenBank/DDBJ whole genome shotgun (WGS) entry which is preliminary data.</text>
</comment>
<dbReference type="Gene3D" id="3.40.710.10">
    <property type="entry name" value="DD-peptidase/beta-lactamase superfamily"/>
    <property type="match status" value="1"/>
</dbReference>